<evidence type="ECO:0000256" key="1">
    <source>
        <dbReference type="SAM" id="MobiDB-lite"/>
    </source>
</evidence>
<dbReference type="CDD" id="cd01647">
    <property type="entry name" value="RT_LTR"/>
    <property type="match status" value="1"/>
</dbReference>
<organism evidence="3 4">
    <name type="scientific">Chara braunii</name>
    <name type="common">Braun's stonewort</name>
    <dbReference type="NCBI Taxonomy" id="69332"/>
    <lineage>
        <taxon>Eukaryota</taxon>
        <taxon>Viridiplantae</taxon>
        <taxon>Streptophyta</taxon>
        <taxon>Charophyceae</taxon>
        <taxon>Charales</taxon>
        <taxon>Characeae</taxon>
        <taxon>Chara</taxon>
    </lineage>
</organism>
<dbReference type="Gene3D" id="3.10.10.10">
    <property type="entry name" value="HIV Type 1 Reverse Transcriptase, subunit A, domain 1"/>
    <property type="match status" value="1"/>
</dbReference>
<reference evidence="3 4" key="1">
    <citation type="journal article" date="2018" name="Cell">
        <title>The Chara Genome: Secondary Complexity and Implications for Plant Terrestrialization.</title>
        <authorList>
            <person name="Nishiyama T."/>
            <person name="Sakayama H."/>
            <person name="Vries J.D."/>
            <person name="Buschmann H."/>
            <person name="Saint-Marcoux D."/>
            <person name="Ullrich K.K."/>
            <person name="Haas F.B."/>
            <person name="Vanderstraeten L."/>
            <person name="Becker D."/>
            <person name="Lang D."/>
            <person name="Vosolsobe S."/>
            <person name="Rombauts S."/>
            <person name="Wilhelmsson P.K.I."/>
            <person name="Janitza P."/>
            <person name="Kern R."/>
            <person name="Heyl A."/>
            <person name="Rumpler F."/>
            <person name="Villalobos L.I.A.C."/>
            <person name="Clay J.M."/>
            <person name="Skokan R."/>
            <person name="Toyoda A."/>
            <person name="Suzuki Y."/>
            <person name="Kagoshima H."/>
            <person name="Schijlen E."/>
            <person name="Tajeshwar N."/>
            <person name="Catarino B."/>
            <person name="Hetherington A.J."/>
            <person name="Saltykova A."/>
            <person name="Bonnot C."/>
            <person name="Breuninger H."/>
            <person name="Symeonidi A."/>
            <person name="Radhakrishnan G.V."/>
            <person name="Van Nieuwerburgh F."/>
            <person name="Deforce D."/>
            <person name="Chang C."/>
            <person name="Karol K.G."/>
            <person name="Hedrich R."/>
            <person name="Ulvskov P."/>
            <person name="Glockner G."/>
            <person name="Delwiche C.F."/>
            <person name="Petrasek J."/>
            <person name="Van de Peer Y."/>
            <person name="Friml J."/>
            <person name="Beilby M."/>
            <person name="Dolan L."/>
            <person name="Kohara Y."/>
            <person name="Sugano S."/>
            <person name="Fujiyama A."/>
            <person name="Delaux P.-M."/>
            <person name="Quint M."/>
            <person name="TheiBen G."/>
            <person name="Hagemann M."/>
            <person name="Harholt J."/>
            <person name="Dunand C."/>
            <person name="Zachgo S."/>
            <person name="Langdale J."/>
            <person name="Maumus F."/>
            <person name="Straeten D.V.D."/>
            <person name="Gould S.B."/>
            <person name="Rensing S.A."/>
        </authorList>
    </citation>
    <scope>NUCLEOTIDE SEQUENCE [LARGE SCALE GENOMIC DNA]</scope>
    <source>
        <strain evidence="3 4">S276</strain>
    </source>
</reference>
<protein>
    <recommendedName>
        <fullName evidence="2">Reverse transcriptase domain-containing protein</fullName>
    </recommendedName>
</protein>
<dbReference type="InterPro" id="IPR043128">
    <property type="entry name" value="Rev_trsase/Diguanyl_cyclase"/>
</dbReference>
<dbReference type="SUPFAM" id="SSF56672">
    <property type="entry name" value="DNA/RNA polymerases"/>
    <property type="match status" value="1"/>
</dbReference>
<evidence type="ECO:0000259" key="2">
    <source>
        <dbReference type="Pfam" id="PF00078"/>
    </source>
</evidence>
<dbReference type="InterPro" id="IPR053134">
    <property type="entry name" value="RNA-dir_DNA_polymerase"/>
</dbReference>
<dbReference type="AlphaFoldDB" id="A0A388MD49"/>
<keyword evidence="4" id="KW-1185">Reference proteome</keyword>
<dbReference type="PANTHER" id="PTHR24559">
    <property type="entry name" value="TRANSPOSON TY3-I GAG-POL POLYPROTEIN"/>
    <property type="match status" value="1"/>
</dbReference>
<evidence type="ECO:0000313" key="4">
    <source>
        <dbReference type="Proteomes" id="UP000265515"/>
    </source>
</evidence>
<dbReference type="InterPro" id="IPR000477">
    <property type="entry name" value="RT_dom"/>
</dbReference>
<dbReference type="PANTHER" id="PTHR24559:SF444">
    <property type="entry name" value="REVERSE TRANSCRIPTASE DOMAIN-CONTAINING PROTEIN"/>
    <property type="match status" value="1"/>
</dbReference>
<evidence type="ECO:0000313" key="3">
    <source>
        <dbReference type="EMBL" id="GBG92488.1"/>
    </source>
</evidence>
<gene>
    <name evidence="3" type="ORF">CBR_g55693</name>
</gene>
<dbReference type="Proteomes" id="UP000265515">
    <property type="component" value="Unassembled WGS sequence"/>
</dbReference>
<feature type="compositionally biased region" description="Basic and acidic residues" evidence="1">
    <location>
        <begin position="414"/>
        <end position="438"/>
    </location>
</feature>
<proteinExistence type="predicted"/>
<dbReference type="InterPro" id="IPR043502">
    <property type="entry name" value="DNA/RNA_pol_sf"/>
</dbReference>
<accession>A0A388MD49</accession>
<dbReference type="Pfam" id="PF00078">
    <property type="entry name" value="RVT_1"/>
    <property type="match status" value="1"/>
</dbReference>
<sequence length="476" mass="54596">MVATVFSWRSDNSFISSSPPRDAKMMRMKHVTVVIHGQPYELHRLIAEILREYHRAVSVTNTDIELSLIIQHEIQTGDTDIGLSLIIQHKIQTGNHPPIHCKPYRYSLAERKTAFQRIRKFEANRWIDPVTGPWSFPVVLVPKKNGSVHICIDYRKLNDITIKDVYPLPRIDDLLDAIECANYFSKFDIRHGFHHILVKEEDRPKMAFVLFEVPLIKPSQWEIWCENYFTLSLCLVRIELTWTQDSEHRATSEGVQLLIIQAWRSEVEGNLLGFVDRGHHQTIVWELLVPFAHLLDDLPTDIISHHDENLAPHVLSRSLMSYLQWSACLEDRGGRCSYPSRAEYLNPRLQPRTASEEEAVEEEVTEEDEEEETSEEEGSYSEYSEEEPGAVSEEEEEEGEESEWESLGGEADQAEGREEDPAVAERRKEIAAGKRPLEHSSGTNLPIPEDPTRDPKPPSIEDELPPAETSSAPARR</sequence>
<feature type="region of interest" description="Disordered" evidence="1">
    <location>
        <begin position="347"/>
        <end position="476"/>
    </location>
</feature>
<dbReference type="Gene3D" id="3.30.70.270">
    <property type="match status" value="1"/>
</dbReference>
<comment type="caution">
    <text evidence="3">The sequence shown here is derived from an EMBL/GenBank/DDBJ whole genome shotgun (WGS) entry which is preliminary data.</text>
</comment>
<name>A0A388MD49_CHABU</name>
<feature type="compositionally biased region" description="Acidic residues" evidence="1">
    <location>
        <begin position="356"/>
        <end position="404"/>
    </location>
</feature>
<feature type="domain" description="Reverse transcriptase" evidence="2">
    <location>
        <begin position="141"/>
        <end position="239"/>
    </location>
</feature>
<dbReference type="Gramene" id="GBG92488">
    <property type="protein sequence ID" value="GBG92488"/>
    <property type="gene ID" value="CBR_g55693"/>
</dbReference>
<dbReference type="OrthoDB" id="9996999at2759"/>
<dbReference type="EMBL" id="BFEA01001068">
    <property type="protein sequence ID" value="GBG92488.1"/>
    <property type="molecule type" value="Genomic_DNA"/>
</dbReference>